<organism evidence="1 2">
    <name type="scientific">Naganishia adeliensis</name>
    <dbReference type="NCBI Taxonomy" id="92952"/>
    <lineage>
        <taxon>Eukaryota</taxon>
        <taxon>Fungi</taxon>
        <taxon>Dikarya</taxon>
        <taxon>Basidiomycota</taxon>
        <taxon>Agaricomycotina</taxon>
        <taxon>Tremellomycetes</taxon>
        <taxon>Filobasidiales</taxon>
        <taxon>Filobasidiaceae</taxon>
        <taxon>Naganishia</taxon>
    </lineage>
</organism>
<evidence type="ECO:0000313" key="1">
    <source>
        <dbReference type="EMBL" id="KAJ9093319.1"/>
    </source>
</evidence>
<sequence length="272" mass="31049">MDDDRNHDKGAVPSSGKTVMSQSEQLPELEDVIPHTNDRPARDRQILEILSDPAETNATPELIDVSALQCRCTEMMERVESRIADMGDTVHAVSTVRTRAVEVDEFLQVLLRSFRKLQNRVQTLPGETSRAEIPEILNLTEFKRDLKMLLSELRKLVRDTGSSEMKSTYRPLQQECFSSVAQMYRILSLGTNESHAPVTQVVQRVGDVRSPNLKRLAWMRRNEKSAQAPTPMSQSRRYVPKLVRRERHRPEVTIISAADREMQNIDQVETDG</sequence>
<name>A0ACC2V2B0_9TREE</name>
<accession>A0ACC2V2B0</accession>
<protein>
    <submittedName>
        <fullName evidence="1">Uncharacterized protein</fullName>
    </submittedName>
</protein>
<proteinExistence type="predicted"/>
<keyword evidence="2" id="KW-1185">Reference proteome</keyword>
<reference evidence="1" key="1">
    <citation type="submission" date="2023-04" db="EMBL/GenBank/DDBJ databases">
        <title>Draft Genome sequencing of Naganishia species isolated from polar environments using Oxford Nanopore Technology.</title>
        <authorList>
            <person name="Leo P."/>
            <person name="Venkateswaran K."/>
        </authorList>
    </citation>
    <scope>NUCLEOTIDE SEQUENCE</scope>
    <source>
        <strain evidence="1">MNA-CCFEE 5262</strain>
    </source>
</reference>
<dbReference type="EMBL" id="JASBWS010000156">
    <property type="protein sequence ID" value="KAJ9093319.1"/>
    <property type="molecule type" value="Genomic_DNA"/>
</dbReference>
<comment type="caution">
    <text evidence="1">The sequence shown here is derived from an EMBL/GenBank/DDBJ whole genome shotgun (WGS) entry which is preliminary data.</text>
</comment>
<gene>
    <name evidence="1" type="ORF">QFC20_007142</name>
</gene>
<dbReference type="Proteomes" id="UP001230649">
    <property type="component" value="Unassembled WGS sequence"/>
</dbReference>
<evidence type="ECO:0000313" key="2">
    <source>
        <dbReference type="Proteomes" id="UP001230649"/>
    </source>
</evidence>